<evidence type="ECO:0000313" key="2">
    <source>
        <dbReference type="Proteomes" id="UP000285120"/>
    </source>
</evidence>
<dbReference type="Pfam" id="PF07307">
    <property type="entry name" value="HEPPP_synt_1"/>
    <property type="match status" value="1"/>
</dbReference>
<protein>
    <submittedName>
        <fullName evidence="1">Heptaprenyl diphosphate synthase subunit 1</fullName>
    </submittedName>
</protein>
<gene>
    <name evidence="1" type="ORF">ATL39_2057</name>
</gene>
<proteinExistence type="predicted"/>
<dbReference type="Gene3D" id="1.20.120.1450">
    <property type="match status" value="1"/>
</dbReference>
<organism evidence="1 2">
    <name type="scientific">Sinobaca qinghaiensis</name>
    <dbReference type="NCBI Taxonomy" id="342944"/>
    <lineage>
        <taxon>Bacteria</taxon>
        <taxon>Bacillati</taxon>
        <taxon>Bacillota</taxon>
        <taxon>Bacilli</taxon>
        <taxon>Bacillales</taxon>
        <taxon>Sporolactobacillaceae</taxon>
        <taxon>Sinobaca</taxon>
    </lineage>
</organism>
<name>A0A419V375_9BACL</name>
<reference evidence="1 2" key="1">
    <citation type="submission" date="2018-09" db="EMBL/GenBank/DDBJ databases">
        <title>Genomic Encyclopedia of Archaeal and Bacterial Type Strains, Phase II (KMG-II): from individual species to whole genera.</title>
        <authorList>
            <person name="Goeker M."/>
        </authorList>
    </citation>
    <scope>NUCLEOTIDE SEQUENCE [LARGE SCALE GENOMIC DNA]</scope>
    <source>
        <strain evidence="1 2">DSM 17008</strain>
    </source>
</reference>
<keyword evidence="2" id="KW-1185">Reference proteome</keyword>
<sequence>MTDQIFREADIERIEMLFRSKASHQYVSTITGEMAVNKSMIYFLLDIMQQVELDSLRKEEQIVAALMVNGAFDTHEHVQIAPVQSALHKKKRQLTILAGDYHWSLYYSMLAHQIHAPILKVFSSSIQQINEEKMRLHLAESTDRNDFIKRLETVESGFLQNIASYYGQKKTAEAANTFFMFKRLNDELQVQEQQPLSAFMAAVHAYWTNDVEASLQEDAVLGLEELHWLQELRENYFLELQRHAAELPETSLFFSHIKDTISQHENKFIQ</sequence>
<dbReference type="RefSeq" id="WP_170146901.1">
    <property type="nucleotide sequence ID" value="NZ_RAPK01000009.1"/>
</dbReference>
<accession>A0A419V375</accession>
<dbReference type="Proteomes" id="UP000285120">
    <property type="component" value="Unassembled WGS sequence"/>
</dbReference>
<evidence type="ECO:0000313" key="1">
    <source>
        <dbReference type="EMBL" id="RKD72861.1"/>
    </source>
</evidence>
<dbReference type="AlphaFoldDB" id="A0A419V375"/>
<dbReference type="InterPro" id="IPR009920">
    <property type="entry name" value="HEPPP_synth_su1"/>
</dbReference>
<dbReference type="EMBL" id="RAPK01000009">
    <property type="protein sequence ID" value="RKD72861.1"/>
    <property type="molecule type" value="Genomic_DNA"/>
</dbReference>
<comment type="caution">
    <text evidence="1">The sequence shown here is derived from an EMBL/GenBank/DDBJ whole genome shotgun (WGS) entry which is preliminary data.</text>
</comment>
<dbReference type="GO" id="GO:0009234">
    <property type="term" value="P:menaquinone biosynthetic process"/>
    <property type="evidence" value="ECO:0007669"/>
    <property type="project" value="InterPro"/>
</dbReference>